<dbReference type="AlphaFoldDB" id="A0A7Z7VMW5"/>
<dbReference type="RefSeq" id="WP_154813820.1">
    <property type="nucleotide sequence ID" value="NZ_SISP01000020.1"/>
</dbReference>
<evidence type="ECO:0000313" key="1">
    <source>
        <dbReference type="EMBL" id="TBM41334.1"/>
    </source>
</evidence>
<protein>
    <submittedName>
        <fullName evidence="1">Uncharacterized protein</fullName>
    </submittedName>
</protein>
<dbReference type="Proteomes" id="UP000294145">
    <property type="component" value="Unassembled WGS sequence"/>
</dbReference>
<comment type="caution">
    <text evidence="1">The sequence shown here is derived from an EMBL/GenBank/DDBJ whole genome shotgun (WGS) entry which is preliminary data.</text>
</comment>
<reference evidence="1 2" key="1">
    <citation type="submission" date="2019-02" db="EMBL/GenBank/DDBJ databases">
        <title>Genomic plasticity associated with the antimicrobial resistance in Vibrio cholerae.</title>
        <authorList>
            <person name="Verma J."/>
            <person name="Bag S."/>
            <person name="Saha B."/>
            <person name="Kumar P."/>
            <person name="Ghosh T.S."/>
            <person name="Dayal M."/>
            <person name="Senapati T."/>
            <person name="Mehra S."/>
            <person name="Dey P."/>
            <person name="Desigamani A."/>
            <person name="Kumar D."/>
            <person name="Rana P."/>
            <person name="Kumar B."/>
            <person name="Maiti T.K."/>
            <person name="Sharma N.C."/>
            <person name="Bhadra R.K."/>
            <person name="Mutreja A."/>
            <person name="Nair G.B."/>
            <person name="Ramamurthy T."/>
            <person name="Das B."/>
        </authorList>
    </citation>
    <scope>NUCLEOTIDE SEQUENCE [LARGE SCALE GENOMIC DNA]</scope>
    <source>
        <strain evidence="1 2">IDH06781</strain>
    </source>
</reference>
<organism evidence="1 2">
    <name type="scientific">Vibrio cholerae</name>
    <dbReference type="NCBI Taxonomy" id="666"/>
    <lineage>
        <taxon>Bacteria</taxon>
        <taxon>Pseudomonadati</taxon>
        <taxon>Pseudomonadota</taxon>
        <taxon>Gammaproteobacteria</taxon>
        <taxon>Vibrionales</taxon>
        <taxon>Vibrionaceae</taxon>
        <taxon>Vibrio</taxon>
    </lineage>
</organism>
<evidence type="ECO:0000313" key="2">
    <source>
        <dbReference type="Proteomes" id="UP000294145"/>
    </source>
</evidence>
<sequence length="80" mass="8839">MSEKLDGIQMPLGRFATHSEVMDVMLSVYQQFEREGIAAQNAGKKHLAETLFKKASMVTLCRCAYAEKHGVPLAGSILVR</sequence>
<dbReference type="EMBL" id="SISP01000020">
    <property type="protein sequence ID" value="TBM41334.1"/>
    <property type="molecule type" value="Genomic_DNA"/>
</dbReference>
<accession>A0A7Z7VMW5</accession>
<proteinExistence type="predicted"/>
<name>A0A7Z7VMW5_VIBCL</name>
<gene>
    <name evidence="1" type="ORF">EYB64_12225</name>
</gene>